<dbReference type="GeneID" id="54466889"/>
<sequence>MFHLDLEDFPTFASSTGYKSVRRFKPGDHVRYLIVDVGQVAWDPEIDGSRYSNDDKDFKEHLWGGKTIEMDPQTWPRLKMLLDMPKLREIHMYIPNTWQKNEILHLAPTIIALMKRGVLVRLTKGSGESPDEGMEDDMGKPVEPDFQHAAACYKEQMMVASVYRVLILAPERFADLLKRERDGREFADDTSDEDDDIFE</sequence>
<dbReference type="Proteomes" id="UP000504636">
    <property type="component" value="Unplaced"/>
</dbReference>
<keyword evidence="2" id="KW-1185">Reference proteome</keyword>
<gene>
    <name evidence="1 3" type="ORF">BDZ99DRAFT_525443</name>
</gene>
<proteinExistence type="predicted"/>
<evidence type="ECO:0000313" key="1">
    <source>
        <dbReference type="EMBL" id="KAF2804612.1"/>
    </source>
</evidence>
<dbReference type="EMBL" id="MU003712">
    <property type="protein sequence ID" value="KAF2804612.1"/>
    <property type="molecule type" value="Genomic_DNA"/>
</dbReference>
<reference evidence="3" key="2">
    <citation type="submission" date="2020-04" db="EMBL/GenBank/DDBJ databases">
        <authorList>
            <consortium name="NCBI Genome Project"/>
        </authorList>
    </citation>
    <scope>NUCLEOTIDE SEQUENCE</scope>
    <source>
        <strain evidence="3">CBS 304.34</strain>
    </source>
</reference>
<evidence type="ECO:0000313" key="3">
    <source>
        <dbReference type="RefSeq" id="XP_033571576.1"/>
    </source>
</evidence>
<evidence type="ECO:0000313" key="2">
    <source>
        <dbReference type="Proteomes" id="UP000504636"/>
    </source>
</evidence>
<accession>A0A6A6Y725</accession>
<name>A0A6A6Y725_9PEZI</name>
<organism evidence="1">
    <name type="scientific">Mytilinidion resinicola</name>
    <dbReference type="NCBI Taxonomy" id="574789"/>
    <lineage>
        <taxon>Eukaryota</taxon>
        <taxon>Fungi</taxon>
        <taxon>Dikarya</taxon>
        <taxon>Ascomycota</taxon>
        <taxon>Pezizomycotina</taxon>
        <taxon>Dothideomycetes</taxon>
        <taxon>Pleosporomycetidae</taxon>
        <taxon>Mytilinidiales</taxon>
        <taxon>Mytilinidiaceae</taxon>
        <taxon>Mytilinidion</taxon>
    </lineage>
</organism>
<dbReference type="OrthoDB" id="10481905at2759"/>
<reference evidence="1 3" key="1">
    <citation type="journal article" date="2020" name="Stud. Mycol.">
        <title>101 Dothideomycetes genomes: a test case for predicting lifestyles and emergence of pathogens.</title>
        <authorList>
            <person name="Haridas S."/>
            <person name="Albert R."/>
            <person name="Binder M."/>
            <person name="Bloem J."/>
            <person name="Labutti K."/>
            <person name="Salamov A."/>
            <person name="Andreopoulos B."/>
            <person name="Baker S."/>
            <person name="Barry K."/>
            <person name="Bills G."/>
            <person name="Bluhm B."/>
            <person name="Cannon C."/>
            <person name="Castanera R."/>
            <person name="Culley D."/>
            <person name="Daum C."/>
            <person name="Ezra D."/>
            <person name="Gonzalez J."/>
            <person name="Henrissat B."/>
            <person name="Kuo A."/>
            <person name="Liang C."/>
            <person name="Lipzen A."/>
            <person name="Lutzoni F."/>
            <person name="Magnuson J."/>
            <person name="Mondo S."/>
            <person name="Nolan M."/>
            <person name="Ohm R."/>
            <person name="Pangilinan J."/>
            <person name="Park H.-J."/>
            <person name="Ramirez L."/>
            <person name="Alfaro M."/>
            <person name="Sun H."/>
            <person name="Tritt A."/>
            <person name="Yoshinaga Y."/>
            <person name="Zwiers L.-H."/>
            <person name="Turgeon B."/>
            <person name="Goodwin S."/>
            <person name="Spatafora J."/>
            <person name="Crous P."/>
            <person name="Grigoriev I."/>
        </authorList>
    </citation>
    <scope>NUCLEOTIDE SEQUENCE</scope>
    <source>
        <strain evidence="1 3">CBS 304.34</strain>
    </source>
</reference>
<protein>
    <submittedName>
        <fullName evidence="1 3">Uncharacterized protein</fullName>
    </submittedName>
</protein>
<dbReference type="RefSeq" id="XP_033571576.1">
    <property type="nucleotide sequence ID" value="XM_033725996.1"/>
</dbReference>
<dbReference type="AlphaFoldDB" id="A0A6A6Y725"/>
<reference evidence="3" key="3">
    <citation type="submission" date="2025-04" db="UniProtKB">
        <authorList>
            <consortium name="RefSeq"/>
        </authorList>
    </citation>
    <scope>IDENTIFICATION</scope>
    <source>
        <strain evidence="3">CBS 304.34</strain>
    </source>
</reference>